<keyword evidence="4" id="KW-0456">Lyase</keyword>
<reference evidence="4 5" key="1">
    <citation type="submission" date="2016-10" db="EMBL/GenBank/DDBJ databases">
        <authorList>
            <person name="Varghese N."/>
            <person name="Submissions S."/>
        </authorList>
    </citation>
    <scope>NUCLEOTIDE SEQUENCE [LARGE SCALE GENOMIC DNA]</scope>
    <source>
        <strain evidence="4 5">WCC6</strain>
    </source>
</reference>
<evidence type="ECO:0000313" key="5">
    <source>
        <dbReference type="Proteomes" id="UP000182379"/>
    </source>
</evidence>
<sequence length="428" mass="48256">MHKNFTFDPELQKEIKSRFYYMDENPLGRKRLFFENSGGSLRLKACVEAKTRYEQIPDCPLRYHDVSLKLHEIKDKGIRDLMEVLFGAAPGEGALVTELTPSKVTFSITRAIVENVPGTNVVTTAIEHPSAYDAARMYAEKTGKEFRVAKANPENGGVDVDEILKLVNKDTCLLSVMSASNISGKVFPMKEIVEKARQIKPDLFIISDAVQHAPHAALYAHDLQLDGLVIAPYKAMGIRGCGYGYVSDRVAALPHDKLLAKPEKEWELGTYPHANFAAMSAMVDYICWIGRHYTDIQDRRTQYVVGFQYCHAHENSLLERMLEGTEALPGLRHIPGVELYFDGPVDDSRDLVVAMGLKGMDYTALREEYDKRGVLVFERINTSEYSKRIVESLGRTGLLRVSPLHCHDFSDIDHFLEITWDIAKAQAR</sequence>
<comment type="cofactor">
    <cofactor evidence="1">
        <name>pyridoxal 5'-phosphate</name>
        <dbReference type="ChEBI" id="CHEBI:597326"/>
    </cofactor>
</comment>
<evidence type="ECO:0000313" key="4">
    <source>
        <dbReference type="EMBL" id="SDW66542.1"/>
    </source>
</evidence>
<dbReference type="InterPro" id="IPR000192">
    <property type="entry name" value="Aminotrans_V_dom"/>
</dbReference>
<dbReference type="AlphaFoldDB" id="A0A1H2VE15"/>
<dbReference type="InterPro" id="IPR015422">
    <property type="entry name" value="PyrdxlP-dep_Trfase_small"/>
</dbReference>
<dbReference type="SUPFAM" id="SSF53383">
    <property type="entry name" value="PLP-dependent transferases"/>
    <property type="match status" value="1"/>
</dbReference>
<dbReference type="Pfam" id="PF00266">
    <property type="entry name" value="Aminotran_5"/>
    <property type="match status" value="1"/>
</dbReference>
<dbReference type="InterPro" id="IPR015421">
    <property type="entry name" value="PyrdxlP-dep_Trfase_major"/>
</dbReference>
<proteinExistence type="predicted"/>
<name>A0A1H2VE15_ACIFE</name>
<organism evidence="4 5">
    <name type="scientific">Acidaminococcus fermentans</name>
    <dbReference type="NCBI Taxonomy" id="905"/>
    <lineage>
        <taxon>Bacteria</taxon>
        <taxon>Bacillati</taxon>
        <taxon>Bacillota</taxon>
        <taxon>Negativicutes</taxon>
        <taxon>Acidaminococcales</taxon>
        <taxon>Acidaminococcaceae</taxon>
        <taxon>Acidaminococcus</taxon>
    </lineage>
</organism>
<accession>A0A1H2VE15</accession>
<dbReference type="EMBL" id="FNOP01000004">
    <property type="protein sequence ID" value="SDW66542.1"/>
    <property type="molecule type" value="Genomic_DNA"/>
</dbReference>
<dbReference type="Proteomes" id="UP000182379">
    <property type="component" value="Unassembled WGS sequence"/>
</dbReference>
<dbReference type="GO" id="GO:0016829">
    <property type="term" value="F:lyase activity"/>
    <property type="evidence" value="ECO:0007669"/>
    <property type="project" value="UniProtKB-KW"/>
</dbReference>
<dbReference type="RefSeq" id="WP_074705047.1">
    <property type="nucleotide sequence ID" value="NZ_CAUFNG010000003.1"/>
</dbReference>
<dbReference type="PANTHER" id="PTHR43586:SF8">
    <property type="entry name" value="CYSTEINE DESULFURASE 1, CHLOROPLASTIC"/>
    <property type="match status" value="1"/>
</dbReference>
<feature type="domain" description="Aminotransferase class V" evidence="3">
    <location>
        <begin position="115"/>
        <end position="286"/>
    </location>
</feature>
<protein>
    <submittedName>
        <fullName evidence="4">Selenocysteine lyase/Cysteine desulfurase</fullName>
    </submittedName>
</protein>
<keyword evidence="2" id="KW-0663">Pyridoxal phosphate</keyword>
<dbReference type="PANTHER" id="PTHR43586">
    <property type="entry name" value="CYSTEINE DESULFURASE"/>
    <property type="match status" value="1"/>
</dbReference>
<dbReference type="Gene3D" id="3.90.1150.10">
    <property type="entry name" value="Aspartate Aminotransferase, domain 1"/>
    <property type="match status" value="1"/>
</dbReference>
<dbReference type="InterPro" id="IPR015424">
    <property type="entry name" value="PyrdxlP-dep_Trfase"/>
</dbReference>
<gene>
    <name evidence="4" type="ORF">SAMN05216495_10413</name>
</gene>
<evidence type="ECO:0000256" key="2">
    <source>
        <dbReference type="ARBA" id="ARBA00022898"/>
    </source>
</evidence>
<dbReference type="Gene3D" id="3.40.640.10">
    <property type="entry name" value="Type I PLP-dependent aspartate aminotransferase-like (Major domain)"/>
    <property type="match status" value="1"/>
</dbReference>
<evidence type="ECO:0000259" key="3">
    <source>
        <dbReference type="Pfam" id="PF00266"/>
    </source>
</evidence>
<evidence type="ECO:0000256" key="1">
    <source>
        <dbReference type="ARBA" id="ARBA00001933"/>
    </source>
</evidence>
<comment type="caution">
    <text evidence="4">The sequence shown here is derived from an EMBL/GenBank/DDBJ whole genome shotgun (WGS) entry which is preliminary data.</text>
</comment>